<gene>
    <name evidence="2" type="ORF">PR048_019853</name>
</gene>
<reference evidence="2 3" key="1">
    <citation type="submission" date="2023-02" db="EMBL/GenBank/DDBJ databases">
        <title>LHISI_Scaffold_Assembly.</title>
        <authorList>
            <person name="Stuart O.P."/>
            <person name="Cleave R."/>
            <person name="Magrath M.J.L."/>
            <person name="Mikheyev A.S."/>
        </authorList>
    </citation>
    <scope>NUCLEOTIDE SEQUENCE [LARGE SCALE GENOMIC DNA]</scope>
    <source>
        <strain evidence="2">Daus_M_001</strain>
        <tissue evidence="2">Leg muscle</tissue>
    </source>
</reference>
<protein>
    <submittedName>
        <fullName evidence="2">Uncharacterized protein</fullName>
    </submittedName>
</protein>
<evidence type="ECO:0000313" key="3">
    <source>
        <dbReference type="Proteomes" id="UP001159363"/>
    </source>
</evidence>
<dbReference type="Proteomes" id="UP001159363">
    <property type="component" value="Chromosome 6"/>
</dbReference>
<evidence type="ECO:0000313" key="2">
    <source>
        <dbReference type="EMBL" id="KAJ8879247.1"/>
    </source>
</evidence>
<feature type="region of interest" description="Disordered" evidence="1">
    <location>
        <begin position="343"/>
        <end position="380"/>
    </location>
</feature>
<sequence length="662" mass="72959">MLEREKKITAECKSVKSVGGVIQQEGKWEIPKGKREISEGRRGNPRCLTLERNDRAGGFGIVAPHPASLSQKASKCYELCSAVCEVCNLRFAFHASELVRGATRVMKCEERVCEAQLVWQSTLVGRWVLHRRQTCGALNDCFEPPGNNPPPPPSIHPVPHLSQPPPFWAHLALTQSIQPRKVSRRSAECLPQRKSVEESVDESPSLFHCIHRNLIGILGEELGRSIVQECTGFTWSEDGKPQGKNYGTTNTAVRHRTEVFPCATTECQHTIISGDSLVCSATTIRGPRWLTTMLLVGEISRGSPVSLALLFRCCSLLTTITLFGSQDLDVKSRPNFFTHSRKLLQNDRGSGGGSDVPMTSVPTLDTAPDSPVQREQGTSPPSLWHCGTCAQSIRRPPLVVWALKGISPYREGSRRRARRCGWRRHGVRGVTVRMLLYIVLMRGIRNHRLETRLNDVLLRRMYPTLTRPSPAVAAVRTFMWNGIDMCTFGKATPSVTDRTRDGEGASMVERLACSPSTKAIRAQSPAGSLRIFACGNRVGRCRWSAVLHHTNLNHPPRLSRPNLFTHSLKTAASKMLAATLSCLALRASFSSGCGRSHRCHDEQDFFPRPSSLAGIREDPGSIPGTAILISAFHGFPLSLQVDAVAWDGSSTKAMADSFRTPS</sequence>
<organism evidence="2 3">
    <name type="scientific">Dryococelus australis</name>
    <dbReference type="NCBI Taxonomy" id="614101"/>
    <lineage>
        <taxon>Eukaryota</taxon>
        <taxon>Metazoa</taxon>
        <taxon>Ecdysozoa</taxon>
        <taxon>Arthropoda</taxon>
        <taxon>Hexapoda</taxon>
        <taxon>Insecta</taxon>
        <taxon>Pterygota</taxon>
        <taxon>Neoptera</taxon>
        <taxon>Polyneoptera</taxon>
        <taxon>Phasmatodea</taxon>
        <taxon>Verophasmatodea</taxon>
        <taxon>Anareolatae</taxon>
        <taxon>Phasmatidae</taxon>
        <taxon>Eurycanthinae</taxon>
        <taxon>Dryococelus</taxon>
    </lineage>
</organism>
<evidence type="ECO:0000256" key="1">
    <source>
        <dbReference type="SAM" id="MobiDB-lite"/>
    </source>
</evidence>
<keyword evidence="3" id="KW-1185">Reference proteome</keyword>
<accession>A0ABQ9H4N8</accession>
<dbReference type="EMBL" id="JARBHB010000007">
    <property type="protein sequence ID" value="KAJ8879247.1"/>
    <property type="molecule type" value="Genomic_DNA"/>
</dbReference>
<proteinExistence type="predicted"/>
<comment type="caution">
    <text evidence="2">The sequence shown here is derived from an EMBL/GenBank/DDBJ whole genome shotgun (WGS) entry which is preliminary data.</text>
</comment>
<name>A0ABQ9H4N8_9NEOP</name>